<dbReference type="GeneID" id="20194911"/>
<dbReference type="InterPro" id="IPR050117">
    <property type="entry name" value="MAPK"/>
</dbReference>
<evidence type="ECO:0000313" key="15">
    <source>
        <dbReference type="Proteomes" id="UP000015101"/>
    </source>
</evidence>
<protein>
    <recommendedName>
        <fullName evidence="10">Mitogen-activated protein kinase</fullName>
        <ecNumber evidence="10">2.7.11.24</ecNumber>
    </recommendedName>
</protein>
<evidence type="ECO:0000256" key="7">
    <source>
        <dbReference type="ARBA" id="ARBA00048312"/>
    </source>
</evidence>
<dbReference type="Gene3D" id="3.30.200.20">
    <property type="entry name" value="Phosphorylase Kinase, domain 1"/>
    <property type="match status" value="1"/>
</dbReference>
<accession>T1EEA9</accession>
<dbReference type="Proteomes" id="UP000015101">
    <property type="component" value="Unassembled WGS sequence"/>
</dbReference>
<evidence type="ECO:0000259" key="12">
    <source>
        <dbReference type="PROSITE" id="PS50011"/>
    </source>
</evidence>
<dbReference type="Gene3D" id="1.10.510.10">
    <property type="entry name" value="Transferase(Phosphotransferase) domain 1"/>
    <property type="match status" value="1"/>
</dbReference>
<dbReference type="OrthoDB" id="192887at2759"/>
<dbReference type="GO" id="GO:0035556">
    <property type="term" value="P:intracellular signal transduction"/>
    <property type="evidence" value="ECO:0000318"/>
    <property type="project" value="GO_Central"/>
</dbReference>
<evidence type="ECO:0000256" key="5">
    <source>
        <dbReference type="ARBA" id="ARBA00022840"/>
    </source>
</evidence>
<dbReference type="InParanoid" id="T1EEA9"/>
<dbReference type="Pfam" id="PF00069">
    <property type="entry name" value="Pkinase"/>
    <property type="match status" value="1"/>
</dbReference>
<dbReference type="OMA" id="QNMTHEV"/>
<dbReference type="InterPro" id="IPR017441">
    <property type="entry name" value="Protein_kinase_ATP_BS"/>
</dbReference>
<feature type="compositionally biased region" description="Low complexity" evidence="11">
    <location>
        <begin position="40"/>
        <end position="49"/>
    </location>
</feature>
<gene>
    <name evidence="14" type="primary">20194911</name>
    <name evidence="13" type="ORF">HELRODRAFT_107531</name>
</gene>
<dbReference type="GO" id="GO:0004707">
    <property type="term" value="F:MAP kinase activity"/>
    <property type="evidence" value="ECO:0007669"/>
    <property type="project" value="UniProtKB-EC"/>
</dbReference>
<feature type="domain" description="Protein kinase" evidence="12">
    <location>
        <begin position="57"/>
        <end position="344"/>
    </location>
</feature>
<comment type="similarity">
    <text evidence="10">Belongs to the protein kinase superfamily. Ser/Thr protein kinase family. MAP kinase subfamily.</text>
</comment>
<keyword evidence="1 9" id="KW-0723">Serine/threonine-protein kinase</keyword>
<dbReference type="InterPro" id="IPR003527">
    <property type="entry name" value="MAP_kinase_CS"/>
</dbReference>
<dbReference type="AlphaFoldDB" id="T1EEA9"/>
<dbReference type="PROSITE" id="PS01351">
    <property type="entry name" value="MAPK"/>
    <property type="match status" value="1"/>
</dbReference>
<comment type="catalytic activity">
    <reaction evidence="7">
        <text>L-seryl-[protein] + ATP = O-phospho-L-seryl-[protein] + ADP + H(+)</text>
        <dbReference type="Rhea" id="RHEA:17989"/>
        <dbReference type="Rhea" id="RHEA-COMP:9863"/>
        <dbReference type="Rhea" id="RHEA-COMP:11604"/>
        <dbReference type="ChEBI" id="CHEBI:15378"/>
        <dbReference type="ChEBI" id="CHEBI:29999"/>
        <dbReference type="ChEBI" id="CHEBI:30616"/>
        <dbReference type="ChEBI" id="CHEBI:83421"/>
        <dbReference type="ChEBI" id="CHEBI:456216"/>
        <dbReference type="EC" id="2.7.11.24"/>
    </reaction>
</comment>
<feature type="region of interest" description="Disordered" evidence="11">
    <location>
        <begin position="40"/>
        <end position="60"/>
    </location>
</feature>
<dbReference type="CTD" id="20194911"/>
<dbReference type="EnsemblMetazoa" id="HelroT107531">
    <property type="protein sequence ID" value="HelroP107531"/>
    <property type="gene ID" value="HelroG107531"/>
</dbReference>
<evidence type="ECO:0000313" key="14">
    <source>
        <dbReference type="EnsemblMetazoa" id="HelroP107531"/>
    </source>
</evidence>
<dbReference type="InterPro" id="IPR008271">
    <property type="entry name" value="Ser/Thr_kinase_AS"/>
</dbReference>
<dbReference type="PROSITE" id="PS50011">
    <property type="entry name" value="PROTEIN_KINASE_DOM"/>
    <property type="match status" value="1"/>
</dbReference>
<dbReference type="GO" id="GO:0005524">
    <property type="term" value="F:ATP binding"/>
    <property type="evidence" value="ECO:0007669"/>
    <property type="project" value="UniProtKB-UniRule"/>
</dbReference>
<dbReference type="EC" id="2.7.11.24" evidence="10"/>
<dbReference type="KEGG" id="hro:HELRODRAFT_107531"/>
<dbReference type="PANTHER" id="PTHR24055">
    <property type="entry name" value="MITOGEN-ACTIVATED PROTEIN KINASE"/>
    <property type="match status" value="1"/>
</dbReference>
<organism evidence="14 15">
    <name type="scientific">Helobdella robusta</name>
    <name type="common">Californian leech</name>
    <dbReference type="NCBI Taxonomy" id="6412"/>
    <lineage>
        <taxon>Eukaryota</taxon>
        <taxon>Metazoa</taxon>
        <taxon>Spiralia</taxon>
        <taxon>Lophotrochozoa</taxon>
        <taxon>Annelida</taxon>
        <taxon>Clitellata</taxon>
        <taxon>Hirudinea</taxon>
        <taxon>Rhynchobdellida</taxon>
        <taxon>Glossiphoniidae</taxon>
        <taxon>Helobdella</taxon>
    </lineage>
</organism>
<evidence type="ECO:0000256" key="8">
    <source>
        <dbReference type="PROSITE-ProRule" id="PRU10141"/>
    </source>
</evidence>
<dbReference type="EMBL" id="KB097495">
    <property type="protein sequence ID" value="ESN96461.1"/>
    <property type="molecule type" value="Genomic_DNA"/>
</dbReference>
<keyword evidence="15" id="KW-1185">Reference proteome</keyword>
<dbReference type="InterPro" id="IPR000719">
    <property type="entry name" value="Prot_kinase_dom"/>
</dbReference>
<comment type="catalytic activity">
    <reaction evidence="6 10">
        <text>L-threonyl-[protein] + ATP = O-phospho-L-threonyl-[protein] + ADP + H(+)</text>
        <dbReference type="Rhea" id="RHEA:46608"/>
        <dbReference type="Rhea" id="RHEA-COMP:11060"/>
        <dbReference type="Rhea" id="RHEA-COMP:11605"/>
        <dbReference type="ChEBI" id="CHEBI:15378"/>
        <dbReference type="ChEBI" id="CHEBI:30013"/>
        <dbReference type="ChEBI" id="CHEBI:30616"/>
        <dbReference type="ChEBI" id="CHEBI:61977"/>
        <dbReference type="ChEBI" id="CHEBI:456216"/>
        <dbReference type="EC" id="2.7.11.24"/>
    </reaction>
</comment>
<name>T1EEA9_HELRO</name>
<keyword evidence="5 8" id="KW-0067">ATP-binding</keyword>
<dbReference type="FunFam" id="1.10.510.10:FF:000040">
    <property type="entry name" value="Mitogen-activated protein kinase"/>
    <property type="match status" value="1"/>
</dbReference>
<reference evidence="14" key="3">
    <citation type="submission" date="2015-06" db="UniProtKB">
        <authorList>
            <consortium name="EnsemblMetazoa"/>
        </authorList>
    </citation>
    <scope>IDENTIFICATION</scope>
</reference>
<dbReference type="HOGENOM" id="CLU_000288_133_1_1"/>
<evidence type="ECO:0000256" key="2">
    <source>
        <dbReference type="ARBA" id="ARBA00022679"/>
    </source>
</evidence>
<sequence length="449" mass="50978">MCQPQPHILPYHIYHNEIPSYNNVHDNYSAVLASRSLSSSRSSSSRSSAQPSPEAKSEDDCPIGYGAFGVVWAVTDPRTNKRVALKKISNIFQSVVSCRRVYRELTMLTDFKHDNILSATDIVFSRTDNNELYVLTELMQSDLHKIISSNQTLTVEHVKIFVYQILRGLKFLHSANIIHRDIKPGNLLVNGDCKLKICDFGLARVYEPSDMQRMTQEVVTQYYRAPEILMGAKHYTYAVDMWSVGCIMAELLSRRVLFQANNPIQQLDLIVSILGTPSMDDMHGTCDPAKAHVLQLPFQNTNLALLRNLSNDVTNETLHFLLNLLSFNPRHRITASNALTHMYIDDGRTRYHTSICSCCQCYNPFATQLYRDYEPSCQKPFSVQFEDELSTVTAVKLKLTKLCKSIQSRNESLGISQLHLNLQSPVYKAFAKSHCAQVSELPPSPHLWE</sequence>
<keyword evidence="3 8" id="KW-0547">Nucleotide-binding</keyword>
<evidence type="ECO:0000256" key="4">
    <source>
        <dbReference type="ARBA" id="ARBA00022777"/>
    </source>
</evidence>
<evidence type="ECO:0000256" key="10">
    <source>
        <dbReference type="RuleBase" id="RU361165"/>
    </source>
</evidence>
<dbReference type="SUPFAM" id="SSF56112">
    <property type="entry name" value="Protein kinase-like (PK-like)"/>
    <property type="match status" value="1"/>
</dbReference>
<evidence type="ECO:0000313" key="13">
    <source>
        <dbReference type="EMBL" id="ESN96461.1"/>
    </source>
</evidence>
<dbReference type="PROSITE" id="PS00107">
    <property type="entry name" value="PROTEIN_KINASE_ATP"/>
    <property type="match status" value="1"/>
</dbReference>
<dbReference type="STRING" id="6412.T1EEA9"/>
<reference evidence="15" key="1">
    <citation type="submission" date="2012-12" db="EMBL/GenBank/DDBJ databases">
        <authorList>
            <person name="Hellsten U."/>
            <person name="Grimwood J."/>
            <person name="Chapman J.A."/>
            <person name="Shapiro H."/>
            <person name="Aerts A."/>
            <person name="Otillar R.P."/>
            <person name="Terry A.Y."/>
            <person name="Boore J.L."/>
            <person name="Simakov O."/>
            <person name="Marletaz F."/>
            <person name="Cho S.-J."/>
            <person name="Edsinger-Gonzales E."/>
            <person name="Havlak P."/>
            <person name="Kuo D.-H."/>
            <person name="Larsson T."/>
            <person name="Lv J."/>
            <person name="Arendt D."/>
            <person name="Savage R."/>
            <person name="Osoegawa K."/>
            <person name="de Jong P."/>
            <person name="Lindberg D.R."/>
            <person name="Seaver E.C."/>
            <person name="Weisblat D.A."/>
            <person name="Putnam N.H."/>
            <person name="Grigoriev I.V."/>
            <person name="Rokhsar D.S."/>
        </authorList>
    </citation>
    <scope>NUCLEOTIDE SEQUENCE</scope>
</reference>
<evidence type="ECO:0000256" key="1">
    <source>
        <dbReference type="ARBA" id="ARBA00022527"/>
    </source>
</evidence>
<evidence type="ECO:0000256" key="11">
    <source>
        <dbReference type="SAM" id="MobiDB-lite"/>
    </source>
</evidence>
<dbReference type="FunFam" id="3.30.200.20:FF:000961">
    <property type="entry name" value="Mitogen-activated protein kinase"/>
    <property type="match status" value="1"/>
</dbReference>
<evidence type="ECO:0000256" key="9">
    <source>
        <dbReference type="RuleBase" id="RU000304"/>
    </source>
</evidence>
<keyword evidence="4 10" id="KW-0418">Kinase</keyword>
<dbReference type="EMBL" id="AMQM01001393">
    <property type="status" value="NOT_ANNOTATED_CDS"/>
    <property type="molecule type" value="Genomic_DNA"/>
</dbReference>
<dbReference type="GO" id="GO:0005634">
    <property type="term" value="C:nucleus"/>
    <property type="evidence" value="ECO:0000318"/>
    <property type="project" value="GO_Central"/>
</dbReference>
<dbReference type="eggNOG" id="KOG0664">
    <property type="taxonomic scope" value="Eukaryota"/>
</dbReference>
<dbReference type="FunCoup" id="T1EEA9">
    <property type="interactions" value="1613"/>
</dbReference>
<dbReference type="PROSITE" id="PS00108">
    <property type="entry name" value="PROTEIN_KINASE_ST"/>
    <property type="match status" value="1"/>
</dbReference>
<dbReference type="InterPro" id="IPR011009">
    <property type="entry name" value="Kinase-like_dom_sf"/>
</dbReference>
<dbReference type="GO" id="GO:0005737">
    <property type="term" value="C:cytoplasm"/>
    <property type="evidence" value="ECO:0000318"/>
    <property type="project" value="GO_Central"/>
</dbReference>
<dbReference type="GO" id="GO:0004674">
    <property type="term" value="F:protein serine/threonine kinase activity"/>
    <property type="evidence" value="ECO:0000318"/>
    <property type="project" value="GO_Central"/>
</dbReference>
<comment type="cofactor">
    <cofactor evidence="10">
        <name>Mg(2+)</name>
        <dbReference type="ChEBI" id="CHEBI:18420"/>
    </cofactor>
</comment>
<evidence type="ECO:0000256" key="6">
    <source>
        <dbReference type="ARBA" id="ARBA00047592"/>
    </source>
</evidence>
<keyword evidence="2 10" id="KW-0808">Transferase</keyword>
<keyword evidence="10" id="KW-0460">Magnesium</keyword>
<comment type="activity regulation">
    <text evidence="10">Activated by threonine and tyrosine phosphorylation.</text>
</comment>
<reference evidence="13 15" key="2">
    <citation type="journal article" date="2013" name="Nature">
        <title>Insights into bilaterian evolution from three spiralian genomes.</title>
        <authorList>
            <person name="Simakov O."/>
            <person name="Marletaz F."/>
            <person name="Cho S.J."/>
            <person name="Edsinger-Gonzales E."/>
            <person name="Havlak P."/>
            <person name="Hellsten U."/>
            <person name="Kuo D.H."/>
            <person name="Larsson T."/>
            <person name="Lv J."/>
            <person name="Arendt D."/>
            <person name="Savage R."/>
            <person name="Osoegawa K."/>
            <person name="de Jong P."/>
            <person name="Grimwood J."/>
            <person name="Chapman J.A."/>
            <person name="Shapiro H."/>
            <person name="Aerts A."/>
            <person name="Otillar R.P."/>
            <person name="Terry A.Y."/>
            <person name="Boore J.L."/>
            <person name="Grigoriev I.V."/>
            <person name="Lindberg D.R."/>
            <person name="Seaver E.C."/>
            <person name="Weisblat D.A."/>
            <person name="Putnam N.H."/>
            <person name="Rokhsar D.S."/>
        </authorList>
    </citation>
    <scope>NUCLEOTIDE SEQUENCE</scope>
</reference>
<dbReference type="SMART" id="SM00220">
    <property type="entry name" value="S_TKc"/>
    <property type="match status" value="1"/>
</dbReference>
<evidence type="ECO:0000256" key="3">
    <source>
        <dbReference type="ARBA" id="ARBA00022741"/>
    </source>
</evidence>
<dbReference type="RefSeq" id="XP_009025621.1">
    <property type="nucleotide sequence ID" value="XM_009027373.1"/>
</dbReference>
<feature type="binding site" evidence="8">
    <location>
        <position position="86"/>
    </location>
    <ligand>
        <name>ATP</name>
        <dbReference type="ChEBI" id="CHEBI:30616"/>
    </ligand>
</feature>
<proteinExistence type="inferred from homology"/>